<feature type="transmembrane region" description="Helical" evidence="1">
    <location>
        <begin position="6"/>
        <end position="29"/>
    </location>
</feature>
<dbReference type="STRING" id="1192197.JBW_02178"/>
<dbReference type="Proteomes" id="UP000005361">
    <property type="component" value="Chromosome"/>
</dbReference>
<evidence type="ECO:0000313" key="3">
    <source>
        <dbReference type="Proteomes" id="UP000005361"/>
    </source>
</evidence>
<gene>
    <name evidence="2" type="ORF">JBW_02178</name>
</gene>
<keyword evidence="1" id="KW-0812">Transmembrane</keyword>
<evidence type="ECO:0000256" key="1">
    <source>
        <dbReference type="SAM" id="Phobius"/>
    </source>
</evidence>
<keyword evidence="1" id="KW-1133">Transmembrane helix</keyword>
<accession>I8TY62</accession>
<protein>
    <submittedName>
        <fullName evidence="2">Uncharacterized protein</fullName>
    </submittedName>
</protein>
<dbReference type="HOGENOM" id="CLU_3237307_0_0_9"/>
<reference evidence="3" key="2">
    <citation type="submission" date="2015-02" db="EMBL/GenBank/DDBJ databases">
        <title>Complete Genome Sequence of Pelosinus fermentans JBW45.</title>
        <authorList>
            <person name="De Leon K.B."/>
            <person name="Utturkar S.M."/>
            <person name="Camilleri L.B."/>
            <person name="Arkin A.P."/>
            <person name="Fields M.W."/>
            <person name="Brown S.D."/>
            <person name="Wall J.D."/>
        </authorList>
    </citation>
    <scope>NUCLEOTIDE SEQUENCE [LARGE SCALE GENOMIC DNA]</scope>
    <source>
        <strain evidence="3">JBW45</strain>
    </source>
</reference>
<evidence type="ECO:0000313" key="2">
    <source>
        <dbReference type="EMBL" id="AJQ27526.1"/>
    </source>
</evidence>
<proteinExistence type="predicted"/>
<dbReference type="EMBL" id="CP010978">
    <property type="protein sequence ID" value="AJQ27526.1"/>
    <property type="molecule type" value="Genomic_DNA"/>
</dbReference>
<keyword evidence="1" id="KW-0472">Membrane</keyword>
<organism evidence="2 3">
    <name type="scientific">Pelosinus fermentans JBW45</name>
    <dbReference type="NCBI Taxonomy" id="1192197"/>
    <lineage>
        <taxon>Bacteria</taxon>
        <taxon>Bacillati</taxon>
        <taxon>Bacillota</taxon>
        <taxon>Negativicutes</taxon>
        <taxon>Selenomonadales</taxon>
        <taxon>Sporomusaceae</taxon>
        <taxon>Pelosinus</taxon>
    </lineage>
</organism>
<dbReference type="AlphaFoldDB" id="I8TY62"/>
<name>I8TY62_9FIRM</name>
<dbReference type="KEGG" id="pft:JBW_02178"/>
<dbReference type="RefSeq" id="WP_007957460.1">
    <property type="nucleotide sequence ID" value="NZ_CP010978.1"/>
</dbReference>
<reference evidence="2 3" key="1">
    <citation type="journal article" date="2015" name="Genome Announc.">
        <title>Complete Genome Sequence of Pelosinus fermentans JBW45, a Member of a Remarkably Competitive Group of Negativicutes in the Firmicutes Phylum.</title>
        <authorList>
            <person name="De Leon K.B."/>
            <person name="Utturkar S.M."/>
            <person name="Camilleri L.B."/>
            <person name="Elias D.A."/>
            <person name="Arkin A.P."/>
            <person name="Fields M.W."/>
            <person name="Brown S.D."/>
            <person name="Wall J.D."/>
        </authorList>
    </citation>
    <scope>NUCLEOTIDE SEQUENCE [LARGE SCALE GENOMIC DNA]</scope>
    <source>
        <strain evidence="2 3">JBW45</strain>
    </source>
</reference>
<sequence precursor="true">MYIHIAWLYLAAVIGCLVGILIAAMCAAAKSGDWECRFYHTKR</sequence>